<keyword evidence="5" id="KW-1185">Reference proteome</keyword>
<feature type="transmembrane region" description="Helical" evidence="2">
    <location>
        <begin position="6"/>
        <end position="23"/>
    </location>
</feature>
<feature type="region of interest" description="Disordered" evidence="1">
    <location>
        <begin position="137"/>
        <end position="157"/>
    </location>
</feature>
<protein>
    <recommendedName>
        <fullName evidence="3">CxC2-like cysteine cluster KDZ transposase-associated domain-containing protein</fullName>
    </recommendedName>
</protein>
<comment type="caution">
    <text evidence="4">The sequence shown here is derived from an EMBL/GenBank/DDBJ whole genome shotgun (WGS) entry which is preliminary data.</text>
</comment>
<dbReference type="InterPro" id="IPR040521">
    <property type="entry name" value="KDZ"/>
</dbReference>
<evidence type="ECO:0000259" key="3">
    <source>
        <dbReference type="Pfam" id="PF18803"/>
    </source>
</evidence>
<gene>
    <name evidence="4" type="ORF">EDD18DRAFT_1108471</name>
</gene>
<feature type="region of interest" description="Disordered" evidence="1">
    <location>
        <begin position="840"/>
        <end position="862"/>
    </location>
</feature>
<dbReference type="InterPro" id="IPR041457">
    <property type="entry name" value="CxC2_KDZ-assoc"/>
</dbReference>
<dbReference type="Proteomes" id="UP001175228">
    <property type="component" value="Unassembled WGS sequence"/>
</dbReference>
<accession>A0AA39PZF5</accession>
<feature type="transmembrane region" description="Helical" evidence="2">
    <location>
        <begin position="57"/>
        <end position="77"/>
    </location>
</feature>
<keyword evidence="2" id="KW-0472">Membrane</keyword>
<evidence type="ECO:0000256" key="1">
    <source>
        <dbReference type="SAM" id="MobiDB-lite"/>
    </source>
</evidence>
<proteinExistence type="predicted"/>
<feature type="compositionally biased region" description="Polar residues" evidence="1">
    <location>
        <begin position="137"/>
        <end position="149"/>
    </location>
</feature>
<name>A0AA39PZF5_9AGAR</name>
<evidence type="ECO:0000313" key="4">
    <source>
        <dbReference type="EMBL" id="KAK0492860.1"/>
    </source>
</evidence>
<organism evidence="4 5">
    <name type="scientific">Armillaria luteobubalina</name>
    <dbReference type="NCBI Taxonomy" id="153913"/>
    <lineage>
        <taxon>Eukaryota</taxon>
        <taxon>Fungi</taxon>
        <taxon>Dikarya</taxon>
        <taxon>Basidiomycota</taxon>
        <taxon>Agaricomycotina</taxon>
        <taxon>Agaricomycetes</taxon>
        <taxon>Agaricomycetidae</taxon>
        <taxon>Agaricales</taxon>
        <taxon>Marasmiineae</taxon>
        <taxon>Physalacriaceae</taxon>
        <taxon>Armillaria</taxon>
    </lineage>
</organism>
<keyword evidence="2" id="KW-0812">Transmembrane</keyword>
<dbReference type="EMBL" id="JAUEPU010000027">
    <property type="protein sequence ID" value="KAK0492860.1"/>
    <property type="molecule type" value="Genomic_DNA"/>
</dbReference>
<keyword evidence="2" id="KW-1133">Transmembrane helix</keyword>
<dbReference type="AlphaFoldDB" id="A0AA39PZF5"/>
<evidence type="ECO:0000256" key="2">
    <source>
        <dbReference type="SAM" id="Phobius"/>
    </source>
</evidence>
<reference evidence="4" key="1">
    <citation type="submission" date="2023-06" db="EMBL/GenBank/DDBJ databases">
        <authorList>
            <consortium name="Lawrence Berkeley National Laboratory"/>
            <person name="Ahrendt S."/>
            <person name="Sahu N."/>
            <person name="Indic B."/>
            <person name="Wong-Bajracharya J."/>
            <person name="Merenyi Z."/>
            <person name="Ke H.-M."/>
            <person name="Monk M."/>
            <person name="Kocsube S."/>
            <person name="Drula E."/>
            <person name="Lipzen A."/>
            <person name="Balint B."/>
            <person name="Henrissat B."/>
            <person name="Andreopoulos B."/>
            <person name="Martin F.M."/>
            <person name="Harder C.B."/>
            <person name="Rigling D."/>
            <person name="Ford K.L."/>
            <person name="Foster G.D."/>
            <person name="Pangilinan J."/>
            <person name="Papanicolaou A."/>
            <person name="Barry K."/>
            <person name="LaButti K."/>
            <person name="Viragh M."/>
            <person name="Koriabine M."/>
            <person name="Yan M."/>
            <person name="Riley R."/>
            <person name="Champramary S."/>
            <person name="Plett K.L."/>
            <person name="Tsai I.J."/>
            <person name="Slot J."/>
            <person name="Sipos G."/>
            <person name="Plett J."/>
            <person name="Nagy L.G."/>
            <person name="Grigoriev I.V."/>
        </authorList>
    </citation>
    <scope>NUCLEOTIDE SEQUENCE</scope>
    <source>
        <strain evidence="4">HWK02</strain>
    </source>
</reference>
<sequence length="862" mass="98268">MSLNGLVKNMLIMIPVLQVLLLLRSSVGLRMEHPLHMPSCNEIMSFLVRQALRKWELFLTMNLSYIIGFLALGQSLYQQVLIGLSPYNKMEYSRLRDGVNIFTAVYDAIDVSSTTANPAIDISSTTAAIVPEDETNNTAMMGSSTQAGSSKVPPPQSHRHLPFHRIEKWNGHYFEKVTLRSLGYVFYLGHDGHPCPNQLSTAVRRTIVVDINGYHDVDFMYCFCRDKEIDEAKQLLQHLLFPATVVHPETVFTTEVLDQFDVHHCTSTKSAETFCSSLQKITNAGRPYEVLDLYHTFMQAGSWHKYTLFLDCNGTFNVPCINKPDDPYEEALNVGRAYVIEEHEYQKYLSQVENDPPDKCDCAKLQALKFEHLMKFINLVVTGIVSVQLDMYAGERLYYADQEMQCWVHLSYDLVCQYLPKLLECITRNIGQLHIVSHIDICKAVFSFNYTPGTGHSCGDNVESPWAKTKCAGGSLNQMNHGLHHDMLDFLLGDWNWSKVVGLAWHLRVKYTEAVGTKGKLETAFQALTAMHAPEVIKQWEAEYYCPTMQSMVTDLLEKERTALLSDEPITGMREGITEVIMEEHDPKYQSETEEAQLQATQRALYHNTLEWLRVIVHFFPGVHAVAGSVDAQHPETAKLPIPSQLTANQHVRYGVDGLISIKYSLRVGQAHDILAKIHELIIGQSYNTQIVCMEFHGQRMQTRAHDFITRFKLDKLDAMHRYNHIRKCLISLGMSSTNTDLCELKEGHLTAKNAVQSRELGDSSKLDSWLWGAIKPENLSESAEEEWVTETEVWTEIAKKSDMESGASAYAYKVADVYRNLATHYMQEWEKALKKVEQIREEDHHRQAEEDIKAQEEDKLI</sequence>
<evidence type="ECO:0000313" key="5">
    <source>
        <dbReference type="Proteomes" id="UP001175228"/>
    </source>
</evidence>
<dbReference type="Pfam" id="PF18803">
    <property type="entry name" value="CxC2"/>
    <property type="match status" value="1"/>
</dbReference>
<dbReference type="Pfam" id="PF18758">
    <property type="entry name" value="KDZ"/>
    <property type="match status" value="1"/>
</dbReference>
<feature type="domain" description="CxC2-like cysteine cluster KDZ transposase-associated" evidence="3">
    <location>
        <begin position="179"/>
        <end position="283"/>
    </location>
</feature>